<dbReference type="Gene3D" id="3.30.930.10">
    <property type="entry name" value="Bira Bifunctional Protein, Domain 2"/>
    <property type="match status" value="1"/>
</dbReference>
<sequence length="83" mass="9362">MDLNTLLIRQLGLQPYEPISQAMHDFTDHRDDDTLDEIWLVEHQPVFTQGQAGKAEHVLVPGDIPSFKAIVEVRSPTTVPVSR</sequence>
<dbReference type="AlphaFoldDB" id="A0A485CK38"/>
<evidence type="ECO:0000313" key="2">
    <source>
        <dbReference type="EMBL" id="VFS85079.1"/>
    </source>
</evidence>
<keyword evidence="3" id="KW-1185">Reference proteome</keyword>
<evidence type="ECO:0000259" key="1">
    <source>
        <dbReference type="PROSITE" id="PS51733"/>
    </source>
</evidence>
<dbReference type="SUPFAM" id="SSF55681">
    <property type="entry name" value="Class II aaRS and biotin synthetases"/>
    <property type="match status" value="1"/>
</dbReference>
<dbReference type="InterPro" id="IPR045864">
    <property type="entry name" value="aa-tRNA-synth_II/BPL/LPL"/>
</dbReference>
<dbReference type="GO" id="GO:0033819">
    <property type="term" value="F:lipoyl(octanoyl) transferase activity"/>
    <property type="evidence" value="ECO:0007669"/>
    <property type="project" value="UniProtKB-EC"/>
</dbReference>
<feature type="domain" description="BPL/LPL catalytic" evidence="1">
    <location>
        <begin position="32"/>
        <end position="83"/>
    </location>
</feature>
<keyword evidence="2" id="KW-0012">Acyltransferase</keyword>
<proteinExistence type="predicted"/>
<keyword evidence="2" id="KW-0808">Transferase</keyword>
<protein>
    <submittedName>
        <fullName evidence="2">Octanoyltransferase</fullName>
        <ecNumber evidence="2">2.3.1.181</ecNumber>
    </submittedName>
</protein>
<name>A0A485CK38_KLUCR</name>
<dbReference type="EC" id="2.3.1.181" evidence="2"/>
<evidence type="ECO:0000313" key="3">
    <source>
        <dbReference type="Proteomes" id="UP000401081"/>
    </source>
</evidence>
<dbReference type="Proteomes" id="UP000401081">
    <property type="component" value="Unassembled WGS sequence"/>
</dbReference>
<dbReference type="PROSITE" id="PS51733">
    <property type="entry name" value="BPL_LPL_CATALYTIC"/>
    <property type="match status" value="1"/>
</dbReference>
<dbReference type="InterPro" id="IPR004143">
    <property type="entry name" value="BPL_LPL_catalytic"/>
</dbReference>
<dbReference type="EMBL" id="CAADJD010000026">
    <property type="protein sequence ID" value="VFS85079.1"/>
    <property type="molecule type" value="Genomic_DNA"/>
</dbReference>
<gene>
    <name evidence="2" type="primary">lipB_2</name>
    <name evidence="2" type="ORF">NCTC12993_06553</name>
</gene>
<organism evidence="2 3">
    <name type="scientific">Kluyvera cryocrescens</name>
    <name type="common">Kluyvera citrophila</name>
    <dbReference type="NCBI Taxonomy" id="580"/>
    <lineage>
        <taxon>Bacteria</taxon>
        <taxon>Pseudomonadati</taxon>
        <taxon>Pseudomonadota</taxon>
        <taxon>Gammaproteobacteria</taxon>
        <taxon>Enterobacterales</taxon>
        <taxon>Enterobacteriaceae</taxon>
        <taxon>Kluyvera</taxon>
    </lineage>
</organism>
<accession>A0A485CK38</accession>
<reference evidence="2 3" key="1">
    <citation type="submission" date="2019-03" db="EMBL/GenBank/DDBJ databases">
        <authorList>
            <consortium name="Pathogen Informatics"/>
        </authorList>
    </citation>
    <scope>NUCLEOTIDE SEQUENCE [LARGE SCALE GENOMIC DNA]</scope>
    <source>
        <strain evidence="2 3">NCTC12993</strain>
    </source>
</reference>